<dbReference type="AlphaFoldDB" id="A0A367KL86"/>
<comment type="caution">
    <text evidence="1">The sequence shown here is derived from an EMBL/GenBank/DDBJ whole genome shotgun (WGS) entry which is preliminary data.</text>
</comment>
<dbReference type="EMBL" id="PJQM01001209">
    <property type="protein sequence ID" value="RCI02919.1"/>
    <property type="molecule type" value="Genomic_DNA"/>
</dbReference>
<sequence>MSRGARRNPRRVPAAQFRPQQYVDPLAVALANIFPGVAMDGSAATFLDDPMVIDDPMDLDDSSDMESIEVDDPMDVDPSAFAISVMVTGRGPYAIWSQAQYHRT</sequence>
<keyword evidence="2" id="KW-1185">Reference proteome</keyword>
<reference evidence="1 2" key="1">
    <citation type="journal article" date="2018" name="G3 (Bethesda)">
        <title>Phylogenetic and Phylogenomic Definition of Rhizopus Species.</title>
        <authorList>
            <person name="Gryganskyi A.P."/>
            <person name="Golan J."/>
            <person name="Dolatabadi S."/>
            <person name="Mondo S."/>
            <person name="Robb S."/>
            <person name="Idnurm A."/>
            <person name="Muszewska A."/>
            <person name="Steczkiewicz K."/>
            <person name="Masonjones S."/>
            <person name="Liao H.L."/>
            <person name="Gajdeczka M.T."/>
            <person name="Anike F."/>
            <person name="Vuek A."/>
            <person name="Anishchenko I.M."/>
            <person name="Voigt K."/>
            <person name="de Hoog G.S."/>
            <person name="Smith M.E."/>
            <person name="Heitman J."/>
            <person name="Vilgalys R."/>
            <person name="Stajich J.E."/>
        </authorList>
    </citation>
    <scope>NUCLEOTIDE SEQUENCE [LARGE SCALE GENOMIC DNA]</scope>
    <source>
        <strain evidence="1 2">LSU 92-RS-03</strain>
    </source>
</reference>
<organism evidence="1 2">
    <name type="scientific">Rhizopus stolonifer</name>
    <name type="common">Rhizopus nigricans</name>
    <dbReference type="NCBI Taxonomy" id="4846"/>
    <lineage>
        <taxon>Eukaryota</taxon>
        <taxon>Fungi</taxon>
        <taxon>Fungi incertae sedis</taxon>
        <taxon>Mucoromycota</taxon>
        <taxon>Mucoromycotina</taxon>
        <taxon>Mucoromycetes</taxon>
        <taxon>Mucorales</taxon>
        <taxon>Mucorineae</taxon>
        <taxon>Rhizopodaceae</taxon>
        <taxon>Rhizopus</taxon>
    </lineage>
</organism>
<proteinExistence type="predicted"/>
<evidence type="ECO:0000313" key="2">
    <source>
        <dbReference type="Proteomes" id="UP000253551"/>
    </source>
</evidence>
<dbReference type="Proteomes" id="UP000253551">
    <property type="component" value="Unassembled WGS sequence"/>
</dbReference>
<protein>
    <submittedName>
        <fullName evidence="1">Uncharacterized protein</fullName>
    </submittedName>
</protein>
<gene>
    <name evidence="1" type="ORF">CU098_003463</name>
</gene>
<evidence type="ECO:0000313" key="1">
    <source>
        <dbReference type="EMBL" id="RCI02919.1"/>
    </source>
</evidence>
<accession>A0A367KL86</accession>
<name>A0A367KL86_RHIST</name>